<dbReference type="InterPro" id="IPR020846">
    <property type="entry name" value="MFS_dom"/>
</dbReference>
<evidence type="ECO:0000256" key="2">
    <source>
        <dbReference type="ARBA" id="ARBA00022692"/>
    </source>
</evidence>
<name>A0AAE1CUI6_9GAST</name>
<feature type="transmembrane region" description="Helical" evidence="5">
    <location>
        <begin position="20"/>
        <end position="44"/>
    </location>
</feature>
<dbReference type="Gene3D" id="1.20.1250.20">
    <property type="entry name" value="MFS general substrate transporter like domains"/>
    <property type="match status" value="1"/>
</dbReference>
<dbReference type="SUPFAM" id="SSF103473">
    <property type="entry name" value="MFS general substrate transporter"/>
    <property type="match status" value="1"/>
</dbReference>
<keyword evidence="8" id="KW-1185">Reference proteome</keyword>
<dbReference type="GO" id="GO:0016020">
    <property type="term" value="C:membrane"/>
    <property type="evidence" value="ECO:0007669"/>
    <property type="project" value="UniProtKB-SubCell"/>
</dbReference>
<feature type="transmembrane region" description="Helical" evidence="5">
    <location>
        <begin position="383"/>
        <end position="401"/>
    </location>
</feature>
<dbReference type="InterPro" id="IPR036259">
    <property type="entry name" value="MFS_trans_sf"/>
</dbReference>
<dbReference type="GO" id="GO:0022857">
    <property type="term" value="F:transmembrane transporter activity"/>
    <property type="evidence" value="ECO:0007669"/>
    <property type="project" value="InterPro"/>
</dbReference>
<keyword evidence="3 5" id="KW-1133">Transmembrane helix</keyword>
<dbReference type="Proteomes" id="UP001283361">
    <property type="component" value="Unassembled WGS sequence"/>
</dbReference>
<feature type="domain" description="Major facilitator superfamily (MFS) profile" evidence="6">
    <location>
        <begin position="20"/>
        <end position="495"/>
    </location>
</feature>
<feature type="transmembrane region" description="Helical" evidence="5">
    <location>
        <begin position="150"/>
        <end position="167"/>
    </location>
</feature>
<keyword evidence="4 5" id="KW-0472">Membrane</keyword>
<evidence type="ECO:0000256" key="3">
    <source>
        <dbReference type="ARBA" id="ARBA00022989"/>
    </source>
</evidence>
<dbReference type="Pfam" id="PF00083">
    <property type="entry name" value="Sugar_tr"/>
    <property type="match status" value="1"/>
</dbReference>
<evidence type="ECO:0000259" key="6">
    <source>
        <dbReference type="PROSITE" id="PS50850"/>
    </source>
</evidence>
<dbReference type="EMBL" id="JAWDGP010006658">
    <property type="protein sequence ID" value="KAK3737339.1"/>
    <property type="molecule type" value="Genomic_DNA"/>
</dbReference>
<comment type="subcellular location">
    <subcellularLocation>
        <location evidence="1">Membrane</location>
        <topology evidence="1">Multi-pass membrane protein</topology>
    </subcellularLocation>
</comment>
<dbReference type="InterPro" id="IPR005829">
    <property type="entry name" value="Sugar_transporter_CS"/>
</dbReference>
<reference evidence="7" key="1">
    <citation type="journal article" date="2023" name="G3 (Bethesda)">
        <title>A reference genome for the long-term kleptoplast-retaining sea slug Elysia crispata morphotype clarki.</title>
        <authorList>
            <person name="Eastman K.E."/>
            <person name="Pendleton A.L."/>
            <person name="Shaikh M.A."/>
            <person name="Suttiyut T."/>
            <person name="Ogas R."/>
            <person name="Tomko P."/>
            <person name="Gavelis G."/>
            <person name="Widhalm J.R."/>
            <person name="Wisecaver J.H."/>
        </authorList>
    </citation>
    <scope>NUCLEOTIDE SEQUENCE</scope>
    <source>
        <strain evidence="7">ECLA1</strain>
    </source>
</reference>
<organism evidence="7 8">
    <name type="scientific">Elysia crispata</name>
    <name type="common">lettuce slug</name>
    <dbReference type="NCBI Taxonomy" id="231223"/>
    <lineage>
        <taxon>Eukaryota</taxon>
        <taxon>Metazoa</taxon>
        <taxon>Spiralia</taxon>
        <taxon>Lophotrochozoa</taxon>
        <taxon>Mollusca</taxon>
        <taxon>Gastropoda</taxon>
        <taxon>Heterobranchia</taxon>
        <taxon>Euthyneura</taxon>
        <taxon>Panpulmonata</taxon>
        <taxon>Sacoglossa</taxon>
        <taxon>Placobranchoidea</taxon>
        <taxon>Plakobranchidae</taxon>
        <taxon>Elysia</taxon>
    </lineage>
</organism>
<proteinExistence type="predicted"/>
<dbReference type="AlphaFoldDB" id="A0AAE1CUI6"/>
<comment type="caution">
    <text evidence="7">The sequence shown here is derived from an EMBL/GenBank/DDBJ whole genome shotgun (WGS) entry which is preliminary data.</text>
</comment>
<feature type="transmembrane region" description="Helical" evidence="5">
    <location>
        <begin position="308"/>
        <end position="337"/>
    </location>
</feature>
<feature type="transmembrane region" description="Helical" evidence="5">
    <location>
        <begin position="469"/>
        <end position="490"/>
    </location>
</feature>
<gene>
    <name evidence="7" type="ORF">RRG08_067403</name>
</gene>
<feature type="transmembrane region" description="Helical" evidence="5">
    <location>
        <begin position="173"/>
        <end position="193"/>
    </location>
</feature>
<accession>A0AAE1CUI6</accession>
<evidence type="ECO:0000313" key="7">
    <source>
        <dbReference type="EMBL" id="KAK3737339.1"/>
    </source>
</evidence>
<evidence type="ECO:0000313" key="8">
    <source>
        <dbReference type="Proteomes" id="UP001283361"/>
    </source>
</evidence>
<protein>
    <recommendedName>
        <fullName evidence="6">Major facilitator superfamily (MFS) profile domain-containing protein</fullName>
    </recommendedName>
</protein>
<keyword evidence="2 5" id="KW-0812">Transmembrane</keyword>
<dbReference type="PROSITE" id="PS50850">
    <property type="entry name" value="MFS"/>
    <property type="match status" value="1"/>
</dbReference>
<feature type="transmembrane region" description="Helical" evidence="5">
    <location>
        <begin position="231"/>
        <end position="250"/>
    </location>
</feature>
<sequence>MTLEQVYESVGGLGWFQYRVIAVITLIKALTGWSMMMMAFAGLVPKFRCLTDTEEEGVDHPTAVIYDNLTLGQMWRNDSSSMDVCDINSTECSQYQFQGSARSVVSEWDLVCDLKWVKPTITSVQMAGVLVGAVLAGQSGDMFGRRTTNFGFFLLQMIFNIVAGFSVSWQMFIILRFFIGFTIGGQLVVLVPYLTEFLPIMWRPLVSAVPMWPMGVVLFAGAAWLLEDWAYLHFGCAIFSAPVLLTYFIIPESPRWLAVQGRLKEAHSVVEKMAAVNGAVVPPNTMDVIEEISIEATKSKKRGKKYSYFDIFNGFTVAKITIIFGFQWCAISIIFYGLSFGVASFSGNLYLNIALMALVELPAYFATFFLVNSIGRRLSTFGYFIIGCGAAFACVAVHYQVSGSHKGTAISALSLVAKMASSGCWGATATWVVESYPTVTRGVGYGFVNMTARIGAIIAPFALDLDYNFAMSYIIVGILQVICLVLTLLLPETKGKSLPDNVRAAENDVNPSNGHQYGSVREEMDLHKTENGDQTNLTTEEIKL</sequence>
<dbReference type="InterPro" id="IPR005828">
    <property type="entry name" value="MFS_sugar_transport-like"/>
</dbReference>
<evidence type="ECO:0000256" key="4">
    <source>
        <dbReference type="ARBA" id="ARBA00023136"/>
    </source>
</evidence>
<dbReference type="PANTHER" id="PTHR24064">
    <property type="entry name" value="SOLUTE CARRIER FAMILY 22 MEMBER"/>
    <property type="match status" value="1"/>
</dbReference>
<feature type="transmembrane region" description="Helical" evidence="5">
    <location>
        <begin position="349"/>
        <end position="371"/>
    </location>
</feature>
<evidence type="ECO:0000256" key="5">
    <source>
        <dbReference type="SAM" id="Phobius"/>
    </source>
</evidence>
<feature type="transmembrane region" description="Helical" evidence="5">
    <location>
        <begin position="205"/>
        <end position="225"/>
    </location>
</feature>
<dbReference type="PROSITE" id="PS00217">
    <property type="entry name" value="SUGAR_TRANSPORT_2"/>
    <property type="match status" value="1"/>
</dbReference>
<evidence type="ECO:0000256" key="1">
    <source>
        <dbReference type="ARBA" id="ARBA00004141"/>
    </source>
</evidence>